<gene>
    <name evidence="1" type="ORF">Sradi_2074400</name>
</gene>
<dbReference type="EMBL" id="JACGWJ010000008">
    <property type="protein sequence ID" value="KAL0404336.1"/>
    <property type="molecule type" value="Genomic_DNA"/>
</dbReference>
<name>A0AAW2TKY6_SESRA</name>
<reference evidence="1" key="2">
    <citation type="journal article" date="2024" name="Plant">
        <title>Genomic evolution and insights into agronomic trait innovations of Sesamum species.</title>
        <authorList>
            <person name="Miao H."/>
            <person name="Wang L."/>
            <person name="Qu L."/>
            <person name="Liu H."/>
            <person name="Sun Y."/>
            <person name="Le M."/>
            <person name="Wang Q."/>
            <person name="Wei S."/>
            <person name="Zheng Y."/>
            <person name="Lin W."/>
            <person name="Duan Y."/>
            <person name="Cao H."/>
            <person name="Xiong S."/>
            <person name="Wang X."/>
            <person name="Wei L."/>
            <person name="Li C."/>
            <person name="Ma Q."/>
            <person name="Ju M."/>
            <person name="Zhao R."/>
            <person name="Li G."/>
            <person name="Mu C."/>
            <person name="Tian Q."/>
            <person name="Mei H."/>
            <person name="Zhang T."/>
            <person name="Gao T."/>
            <person name="Zhang H."/>
        </authorList>
    </citation>
    <scope>NUCLEOTIDE SEQUENCE</scope>
    <source>
        <strain evidence="1">G02</strain>
    </source>
</reference>
<organism evidence="1">
    <name type="scientific">Sesamum radiatum</name>
    <name type="common">Black benniseed</name>
    <dbReference type="NCBI Taxonomy" id="300843"/>
    <lineage>
        <taxon>Eukaryota</taxon>
        <taxon>Viridiplantae</taxon>
        <taxon>Streptophyta</taxon>
        <taxon>Embryophyta</taxon>
        <taxon>Tracheophyta</taxon>
        <taxon>Spermatophyta</taxon>
        <taxon>Magnoliopsida</taxon>
        <taxon>eudicotyledons</taxon>
        <taxon>Gunneridae</taxon>
        <taxon>Pentapetalae</taxon>
        <taxon>asterids</taxon>
        <taxon>lamiids</taxon>
        <taxon>Lamiales</taxon>
        <taxon>Pedaliaceae</taxon>
        <taxon>Sesamum</taxon>
    </lineage>
</organism>
<evidence type="ECO:0000313" key="1">
    <source>
        <dbReference type="EMBL" id="KAL0404336.1"/>
    </source>
</evidence>
<protein>
    <submittedName>
        <fullName evidence="1">Uncharacterized protein</fullName>
    </submittedName>
</protein>
<accession>A0AAW2TKY6</accession>
<reference evidence="1" key="1">
    <citation type="submission" date="2020-06" db="EMBL/GenBank/DDBJ databases">
        <authorList>
            <person name="Li T."/>
            <person name="Hu X."/>
            <person name="Zhang T."/>
            <person name="Song X."/>
            <person name="Zhang H."/>
            <person name="Dai N."/>
            <person name="Sheng W."/>
            <person name="Hou X."/>
            <person name="Wei L."/>
        </authorList>
    </citation>
    <scope>NUCLEOTIDE SEQUENCE</scope>
    <source>
        <strain evidence="1">G02</strain>
        <tissue evidence="1">Leaf</tissue>
    </source>
</reference>
<dbReference type="AlphaFoldDB" id="A0AAW2TKY6"/>
<comment type="caution">
    <text evidence="1">The sequence shown here is derived from an EMBL/GenBank/DDBJ whole genome shotgun (WGS) entry which is preliminary data.</text>
</comment>
<sequence>MDYGSCGAARLVSGIKDLGSTSLPYPCTSCDISVFPARVDPHLLSPSAKRRDVDLATSHGPYCVSALDAEFSAS</sequence>
<proteinExistence type="predicted"/>